<keyword evidence="1" id="KW-0812">Transmembrane</keyword>
<gene>
    <name evidence="2" type="ORF">LCGC14_1042210</name>
</gene>
<reference evidence="2" key="1">
    <citation type="journal article" date="2015" name="Nature">
        <title>Complex archaea that bridge the gap between prokaryotes and eukaryotes.</title>
        <authorList>
            <person name="Spang A."/>
            <person name="Saw J.H."/>
            <person name="Jorgensen S.L."/>
            <person name="Zaremba-Niedzwiedzka K."/>
            <person name="Martijn J."/>
            <person name="Lind A.E."/>
            <person name="van Eijk R."/>
            <person name="Schleper C."/>
            <person name="Guy L."/>
            <person name="Ettema T.J."/>
        </authorList>
    </citation>
    <scope>NUCLEOTIDE SEQUENCE</scope>
</reference>
<accession>A0A0F9Q9P0</accession>
<evidence type="ECO:0000256" key="1">
    <source>
        <dbReference type="SAM" id="Phobius"/>
    </source>
</evidence>
<name>A0A0F9Q9P0_9ZZZZ</name>
<organism evidence="2">
    <name type="scientific">marine sediment metagenome</name>
    <dbReference type="NCBI Taxonomy" id="412755"/>
    <lineage>
        <taxon>unclassified sequences</taxon>
        <taxon>metagenomes</taxon>
        <taxon>ecological metagenomes</taxon>
    </lineage>
</organism>
<dbReference type="EMBL" id="LAZR01004299">
    <property type="protein sequence ID" value="KKN09881.1"/>
    <property type="molecule type" value="Genomic_DNA"/>
</dbReference>
<dbReference type="AlphaFoldDB" id="A0A0F9Q9P0"/>
<keyword evidence="1" id="KW-0472">Membrane</keyword>
<feature type="transmembrane region" description="Helical" evidence="1">
    <location>
        <begin position="6"/>
        <end position="28"/>
    </location>
</feature>
<feature type="transmembrane region" description="Helical" evidence="1">
    <location>
        <begin position="40"/>
        <end position="59"/>
    </location>
</feature>
<proteinExistence type="predicted"/>
<comment type="caution">
    <text evidence="2">The sequence shown here is derived from an EMBL/GenBank/DDBJ whole genome shotgun (WGS) entry which is preliminary data.</text>
</comment>
<evidence type="ECO:0000313" key="2">
    <source>
        <dbReference type="EMBL" id="KKN09881.1"/>
    </source>
</evidence>
<protein>
    <submittedName>
        <fullName evidence="2">Uncharacterized protein</fullName>
    </submittedName>
</protein>
<sequence length="67" mass="6935">MKTVLVFGLFHLMQIVCTVVAIGVVILLGGDGATQIMAGMYGLALGTFLTGPVASYALARHLGIEDV</sequence>
<keyword evidence="1" id="KW-1133">Transmembrane helix</keyword>